<evidence type="ECO:0000313" key="4">
    <source>
        <dbReference type="EMBL" id="SFR94081.1"/>
    </source>
</evidence>
<accession>A0A1I6KSA7</accession>
<keyword evidence="1" id="KW-0067">ATP-binding</keyword>
<keyword evidence="4" id="KW-0436">Ligase</keyword>
<evidence type="ECO:0000259" key="3">
    <source>
        <dbReference type="PROSITE" id="PS50975"/>
    </source>
</evidence>
<dbReference type="GO" id="GO:0005524">
    <property type="term" value="F:ATP binding"/>
    <property type="evidence" value="ECO:0007669"/>
    <property type="project" value="UniProtKB-UniRule"/>
</dbReference>
<sequence length="435" mass="48528">MGYVSNSPPQAVNGWNRGSDRGCRRGLKTERGCTVAGEDRDAVVVPASRYPHGYASVRSFGRTDVHTIVAVSDDNLPVTASRYCDEVVRVPPSHDVLAYRDALLGIAARPEVRTIIPHRPQGPYVLSKFYDAFDRHVDLVVPPLDTLKAVHDRKRLAEIATDAGVAVPETRLLEDAVDWDVDRIVKSRYNLLVDEYVDSFGPGESHIAKPTYHFRASEVLDTDGIRAEMQHEPIVQEYVDGTDEYVFGALYDHGDPLATFQHRQLREDSYTGGGGVYRETVDVPELAEAGRAILDELEWHGLACIEYIEDAETGEFSLVEINPRTWQSLACATRAGADFPYWYWLQATGRPERIYPEYEVGVGTHYLFGELEHLVSVARKRSSLVDRPSLSSTALGIARSWVETTGFDYLHLDDPLPVVRQALTASSGAVDRRIE</sequence>
<keyword evidence="5" id="KW-1185">Reference proteome</keyword>
<evidence type="ECO:0000256" key="2">
    <source>
        <dbReference type="SAM" id="MobiDB-lite"/>
    </source>
</evidence>
<dbReference type="Proteomes" id="UP000199062">
    <property type="component" value="Unassembled WGS sequence"/>
</dbReference>
<evidence type="ECO:0000313" key="5">
    <source>
        <dbReference type="Proteomes" id="UP000199062"/>
    </source>
</evidence>
<keyword evidence="1" id="KW-0547">Nucleotide-binding</keyword>
<dbReference type="EMBL" id="FOZK01000001">
    <property type="protein sequence ID" value="SFR94081.1"/>
    <property type="molecule type" value="Genomic_DNA"/>
</dbReference>
<dbReference type="GO" id="GO:0016874">
    <property type="term" value="F:ligase activity"/>
    <property type="evidence" value="ECO:0007669"/>
    <property type="project" value="UniProtKB-KW"/>
</dbReference>
<proteinExistence type="predicted"/>
<dbReference type="InterPro" id="IPR011761">
    <property type="entry name" value="ATP-grasp"/>
</dbReference>
<dbReference type="AlphaFoldDB" id="A0A1I6KSA7"/>
<protein>
    <submittedName>
        <fullName evidence="4">Predicted ATP-dependent carboligase, ATP-grasp superfamily</fullName>
    </submittedName>
</protein>
<evidence type="ECO:0000256" key="1">
    <source>
        <dbReference type="PROSITE-ProRule" id="PRU00409"/>
    </source>
</evidence>
<dbReference type="GO" id="GO:0046872">
    <property type="term" value="F:metal ion binding"/>
    <property type="evidence" value="ECO:0007669"/>
    <property type="project" value="InterPro"/>
</dbReference>
<dbReference type="SUPFAM" id="SSF56059">
    <property type="entry name" value="Glutathione synthetase ATP-binding domain-like"/>
    <property type="match status" value="1"/>
</dbReference>
<reference evidence="4 5" key="1">
    <citation type="submission" date="2016-10" db="EMBL/GenBank/DDBJ databases">
        <authorList>
            <person name="de Groot N.N."/>
        </authorList>
    </citation>
    <scope>NUCLEOTIDE SEQUENCE [LARGE SCALE GENOMIC DNA]</scope>
    <source>
        <strain evidence="4 5">CGMCC 1.10457</strain>
    </source>
</reference>
<dbReference type="STRING" id="767519.SAMN05216559_1442"/>
<feature type="compositionally biased region" description="Polar residues" evidence="2">
    <location>
        <begin position="1"/>
        <end position="10"/>
    </location>
</feature>
<dbReference type="Gene3D" id="3.30.470.20">
    <property type="entry name" value="ATP-grasp fold, B domain"/>
    <property type="match status" value="1"/>
</dbReference>
<gene>
    <name evidence="4" type="ORF">SAMN05216559_1442</name>
</gene>
<feature type="region of interest" description="Disordered" evidence="2">
    <location>
        <begin position="1"/>
        <end position="23"/>
    </location>
</feature>
<feature type="domain" description="ATP-grasp" evidence="3">
    <location>
        <begin position="157"/>
        <end position="348"/>
    </location>
</feature>
<dbReference type="PROSITE" id="PS50975">
    <property type="entry name" value="ATP_GRASP"/>
    <property type="match status" value="1"/>
</dbReference>
<name>A0A1I6KSA7_9EURY</name>
<organism evidence="4 5">
    <name type="scientific">Halomicrobium zhouii</name>
    <dbReference type="NCBI Taxonomy" id="767519"/>
    <lineage>
        <taxon>Archaea</taxon>
        <taxon>Methanobacteriati</taxon>
        <taxon>Methanobacteriota</taxon>
        <taxon>Stenosarchaea group</taxon>
        <taxon>Halobacteria</taxon>
        <taxon>Halobacteriales</taxon>
        <taxon>Haloarculaceae</taxon>
        <taxon>Halomicrobium</taxon>
    </lineage>
</organism>
<dbReference type="Gene3D" id="3.40.50.20">
    <property type="match status" value="1"/>
</dbReference>